<comment type="caution">
    <text evidence="2">The sequence shown here is derived from an EMBL/GenBank/DDBJ whole genome shotgun (WGS) entry which is preliminary data.</text>
</comment>
<evidence type="ECO:0000313" key="2">
    <source>
        <dbReference type="EMBL" id="ECS7203037.1"/>
    </source>
</evidence>
<accession>A0A5Z7UEC5</accession>
<dbReference type="Pfam" id="PF20276">
    <property type="entry name" value="CTD1"/>
    <property type="match status" value="1"/>
</dbReference>
<sequence length="412" mass="47546">MSNIEETLPESAISSWGGFVYQGKVALYHCLKLLTAKSFQQRIIDNFELQLDSTDDFAIYCDGKVISTHQVKAKLSQYRSEYVKAIYKAACIATDCDENTIRYFHVAKELDNFENYTSNDGKIVEFYSYGDIKYCLLSKINELIDEQIELFLDTNKLIKTKNLIIEKSTLLSELITNKVIVIHNLVHNGQKQDYAAYHNRIASSIFWELLITPPLNRTDEIYQALLTKEKITNIIETEFYNDLDAFSVKQIESISNVFRFIYSLNYNSAIQLHTSLQPHRQNNVINEDDVRDYLDVVSAISHIPKLMGLPHYSKKIDKYLPTALTIRDGRRRNTSFQEELKNHIRDNATLASLLYEYNNIIAYKVSDDTIISATSEKITKINDSKENNNHIVREFDLRVISTDKAEAELNAK</sequence>
<organism evidence="2">
    <name type="scientific">Salmonella enterica</name>
    <name type="common">Salmonella choleraesuis</name>
    <dbReference type="NCBI Taxonomy" id="28901"/>
    <lineage>
        <taxon>Bacteria</taxon>
        <taxon>Pseudomonadati</taxon>
        <taxon>Pseudomonadota</taxon>
        <taxon>Gammaproteobacteria</taxon>
        <taxon>Enterobacterales</taxon>
        <taxon>Enterobacteriaceae</taxon>
        <taxon>Salmonella</taxon>
    </lineage>
</organism>
<evidence type="ECO:0000259" key="1">
    <source>
        <dbReference type="Pfam" id="PF20276"/>
    </source>
</evidence>
<dbReference type="InterPro" id="IPR046920">
    <property type="entry name" value="ABC-3C_CTD1"/>
</dbReference>
<reference evidence="2" key="1">
    <citation type="submission" date="2018-07" db="EMBL/GenBank/DDBJ databases">
        <authorList>
            <consortium name="PulseNet: The National Subtyping Network for Foodborne Disease Surveillance"/>
            <person name="Tarr C.L."/>
            <person name="Trees E."/>
            <person name="Katz L.S."/>
            <person name="Carleton-Romer H.A."/>
            <person name="Stroika S."/>
            <person name="Kucerova Z."/>
            <person name="Roache K.F."/>
            <person name="Sabol A.L."/>
            <person name="Besser J."/>
            <person name="Gerner-Smidt P."/>
        </authorList>
    </citation>
    <scope>NUCLEOTIDE SEQUENCE</scope>
    <source>
        <strain evidence="2">2015AM-1569</strain>
    </source>
</reference>
<dbReference type="AlphaFoldDB" id="A0A5Z7UEC5"/>
<feature type="domain" description="ABC-three component systems C-terminal" evidence="1">
    <location>
        <begin position="124"/>
        <end position="362"/>
    </location>
</feature>
<proteinExistence type="predicted"/>
<gene>
    <name evidence="2" type="ORF">CFA87_12930</name>
</gene>
<name>A0A5Z7UEC5_SALER</name>
<dbReference type="EMBL" id="AAKKMD010000003">
    <property type="protein sequence ID" value="ECS7203037.1"/>
    <property type="molecule type" value="Genomic_DNA"/>
</dbReference>
<protein>
    <recommendedName>
        <fullName evidence="1">ABC-three component systems C-terminal domain-containing protein</fullName>
    </recommendedName>
</protein>